<sequence>MSYEAAALRLTDRRQVKAGPAPGIGTVIRHTGGPRDTGPRISRNGLPRPSPCRARTKNAP</sequence>
<accession>A0ABP7HLF5</accession>
<protein>
    <submittedName>
        <fullName evidence="2">Uncharacterized protein</fullName>
    </submittedName>
</protein>
<feature type="region of interest" description="Disordered" evidence="1">
    <location>
        <begin position="16"/>
        <end position="60"/>
    </location>
</feature>
<evidence type="ECO:0000256" key="1">
    <source>
        <dbReference type="SAM" id="MobiDB-lite"/>
    </source>
</evidence>
<evidence type="ECO:0000313" key="3">
    <source>
        <dbReference type="Proteomes" id="UP001501009"/>
    </source>
</evidence>
<evidence type="ECO:0000313" key="2">
    <source>
        <dbReference type="EMBL" id="GAA3794946.1"/>
    </source>
</evidence>
<organism evidence="2 3">
    <name type="scientific">Streptomyces coacervatus</name>
    <dbReference type="NCBI Taxonomy" id="647381"/>
    <lineage>
        <taxon>Bacteria</taxon>
        <taxon>Bacillati</taxon>
        <taxon>Actinomycetota</taxon>
        <taxon>Actinomycetes</taxon>
        <taxon>Kitasatosporales</taxon>
        <taxon>Streptomycetaceae</taxon>
        <taxon>Streptomyces</taxon>
    </lineage>
</organism>
<gene>
    <name evidence="2" type="ORF">GCM10022403_031080</name>
</gene>
<dbReference type="EMBL" id="BAABDE010000015">
    <property type="protein sequence ID" value="GAA3794946.1"/>
    <property type="molecule type" value="Genomic_DNA"/>
</dbReference>
<proteinExistence type="predicted"/>
<reference evidence="3" key="1">
    <citation type="journal article" date="2019" name="Int. J. Syst. Evol. Microbiol.">
        <title>The Global Catalogue of Microorganisms (GCM) 10K type strain sequencing project: providing services to taxonomists for standard genome sequencing and annotation.</title>
        <authorList>
            <consortium name="The Broad Institute Genomics Platform"/>
            <consortium name="The Broad Institute Genome Sequencing Center for Infectious Disease"/>
            <person name="Wu L."/>
            <person name="Ma J."/>
        </authorList>
    </citation>
    <scope>NUCLEOTIDE SEQUENCE [LARGE SCALE GENOMIC DNA]</scope>
    <source>
        <strain evidence="3">JCM 17138</strain>
    </source>
</reference>
<name>A0ABP7HLF5_9ACTN</name>
<dbReference type="Proteomes" id="UP001501009">
    <property type="component" value="Unassembled WGS sequence"/>
</dbReference>
<keyword evidence="3" id="KW-1185">Reference proteome</keyword>
<comment type="caution">
    <text evidence="2">The sequence shown here is derived from an EMBL/GenBank/DDBJ whole genome shotgun (WGS) entry which is preliminary data.</text>
</comment>